<dbReference type="EMBL" id="LSYS01002888">
    <property type="protein sequence ID" value="OPJ85403.1"/>
    <property type="molecule type" value="Genomic_DNA"/>
</dbReference>
<evidence type="ECO:0000256" key="1">
    <source>
        <dbReference type="SAM" id="MobiDB-lite"/>
    </source>
</evidence>
<protein>
    <submittedName>
        <fullName evidence="2">Uncharacterized protein</fullName>
    </submittedName>
</protein>
<proteinExistence type="predicted"/>
<comment type="caution">
    <text evidence="2">The sequence shown here is derived from an EMBL/GenBank/DDBJ whole genome shotgun (WGS) entry which is preliminary data.</text>
</comment>
<accession>A0A1V4KLY5</accession>
<dbReference type="Proteomes" id="UP000190648">
    <property type="component" value="Unassembled WGS sequence"/>
</dbReference>
<evidence type="ECO:0000313" key="2">
    <source>
        <dbReference type="EMBL" id="OPJ85403.1"/>
    </source>
</evidence>
<organism evidence="2 3">
    <name type="scientific">Patagioenas fasciata monilis</name>
    <dbReference type="NCBI Taxonomy" id="372326"/>
    <lineage>
        <taxon>Eukaryota</taxon>
        <taxon>Metazoa</taxon>
        <taxon>Chordata</taxon>
        <taxon>Craniata</taxon>
        <taxon>Vertebrata</taxon>
        <taxon>Euteleostomi</taxon>
        <taxon>Archelosauria</taxon>
        <taxon>Archosauria</taxon>
        <taxon>Dinosauria</taxon>
        <taxon>Saurischia</taxon>
        <taxon>Theropoda</taxon>
        <taxon>Coelurosauria</taxon>
        <taxon>Aves</taxon>
        <taxon>Neognathae</taxon>
        <taxon>Neoaves</taxon>
        <taxon>Columbimorphae</taxon>
        <taxon>Columbiformes</taxon>
        <taxon>Columbidae</taxon>
        <taxon>Patagioenas</taxon>
    </lineage>
</organism>
<keyword evidence="3" id="KW-1185">Reference proteome</keyword>
<name>A0A1V4KLY5_PATFA</name>
<evidence type="ECO:0000313" key="3">
    <source>
        <dbReference type="Proteomes" id="UP000190648"/>
    </source>
</evidence>
<sequence length="79" mass="8978">MGPARALRESNCAGATENNPDSGDVVMHQYMWNKHPFGLLYFLTSAEKRGKEKANNSYTLRDFCLLFWKRNCRGFASSA</sequence>
<dbReference type="AlphaFoldDB" id="A0A1V4KLY5"/>
<reference evidence="2 3" key="1">
    <citation type="submission" date="2016-02" db="EMBL/GenBank/DDBJ databases">
        <title>Band-tailed pigeon sequencing and assembly.</title>
        <authorList>
            <person name="Soares A.E."/>
            <person name="Novak B.J."/>
            <person name="Rice E.S."/>
            <person name="O'Connell B."/>
            <person name="Chang D."/>
            <person name="Weber S."/>
            <person name="Shapiro B."/>
        </authorList>
    </citation>
    <scope>NUCLEOTIDE SEQUENCE [LARGE SCALE GENOMIC DNA]</scope>
    <source>
        <strain evidence="2">BTP2013</strain>
        <tissue evidence="2">Blood</tissue>
    </source>
</reference>
<feature type="region of interest" description="Disordered" evidence="1">
    <location>
        <begin position="1"/>
        <end position="21"/>
    </location>
</feature>
<gene>
    <name evidence="2" type="ORF">AV530_011812</name>
</gene>